<dbReference type="EMBL" id="CP041017">
    <property type="protein sequence ID" value="QDC39541.1"/>
    <property type="molecule type" value="Genomic_DNA"/>
</dbReference>
<gene>
    <name evidence="1" type="ORF">FIL70_20255</name>
</gene>
<dbReference type="KEGG" id="sufl:FIL70_20255"/>
<evidence type="ECO:0000313" key="1">
    <source>
        <dbReference type="EMBL" id="QDC39541.1"/>
    </source>
</evidence>
<reference evidence="1 2" key="1">
    <citation type="submission" date="2019-06" db="EMBL/GenBank/DDBJ databases">
        <title>Genome organization and adaptive potential of archetypical organophosphate degarding Sphingobium fuliginis ATCC 27551.</title>
        <authorList>
            <person name="Sarwar A."/>
            <person name="Parthasarathy S."/>
            <person name="Singh C."/>
            <person name="Siddavattam D."/>
        </authorList>
    </citation>
    <scope>NUCLEOTIDE SEQUENCE [LARGE SCALE GENOMIC DNA]</scope>
    <source>
        <strain evidence="1 2">ATCC 27551</strain>
    </source>
</reference>
<organism evidence="1 2">
    <name type="scientific">Sphingobium fuliginis ATCC 27551</name>
    <dbReference type="NCBI Taxonomy" id="1208342"/>
    <lineage>
        <taxon>Bacteria</taxon>
        <taxon>Pseudomonadati</taxon>
        <taxon>Pseudomonadota</taxon>
        <taxon>Alphaproteobacteria</taxon>
        <taxon>Sphingomonadales</taxon>
        <taxon>Sphingomonadaceae</taxon>
        <taxon>Sphingobium</taxon>
    </lineage>
</organism>
<dbReference type="RefSeq" id="WP_140043157.1">
    <property type="nucleotide sequence ID" value="NZ_CP041017.1"/>
</dbReference>
<protein>
    <submittedName>
        <fullName evidence="1">Uncharacterized protein</fullName>
    </submittedName>
</protein>
<sequence length="270" mass="29841">MTEHNERLQDVAAAADPVAPLFTDGSRSAALIEWAGSRGIDAATILLAGELSRMDEHGQAAFVTAIVEEARIQPGDGLRWLLWLWNDAPTPIRSRLSEQHDIRAVEEVMEIHRRALAGEAVSNPVWRAARRQFAAAMTPDAPAAAVEAIMSSMWDLHATPGAVADVASTWIVQSSAADAFEPAGWTAAEHHRVQSTWDAYGIEQAHHNRRLPGEDDAAFGERLQRYTLENPVPLSSDDFDNWRTWQAERQKIMTARVEELRAGLRGIVSR</sequence>
<evidence type="ECO:0000313" key="2">
    <source>
        <dbReference type="Proteomes" id="UP000311469"/>
    </source>
</evidence>
<proteinExistence type="predicted"/>
<dbReference type="Proteomes" id="UP000311469">
    <property type="component" value="Chromosome cSF2"/>
</dbReference>
<accession>A0A5B8CMD1</accession>
<dbReference type="AlphaFoldDB" id="A0A5B8CMD1"/>
<name>A0A5B8CMD1_SPHSA</name>